<dbReference type="InterPro" id="IPR017451">
    <property type="entry name" value="F-box-assoc_interact_dom"/>
</dbReference>
<evidence type="ECO:0000313" key="3">
    <source>
        <dbReference type="EMBL" id="CAH2058211.1"/>
    </source>
</evidence>
<feature type="domain" description="F-box" evidence="2">
    <location>
        <begin position="13"/>
        <end position="53"/>
    </location>
</feature>
<name>A0AAU9S7Y0_THLAR</name>
<dbReference type="Pfam" id="PF00646">
    <property type="entry name" value="F-box"/>
    <property type="match status" value="1"/>
</dbReference>
<keyword evidence="4" id="KW-1185">Reference proteome</keyword>
<dbReference type="Pfam" id="PF08268">
    <property type="entry name" value="FBA_3"/>
    <property type="match status" value="1"/>
</dbReference>
<dbReference type="InterPro" id="IPR013187">
    <property type="entry name" value="F-box-assoc_dom_typ3"/>
</dbReference>
<dbReference type="SMART" id="SM00256">
    <property type="entry name" value="FBOX"/>
    <property type="match status" value="1"/>
</dbReference>
<evidence type="ECO:0000259" key="2">
    <source>
        <dbReference type="SMART" id="SM00256"/>
    </source>
</evidence>
<protein>
    <recommendedName>
        <fullName evidence="2">F-box domain-containing protein</fullName>
    </recommendedName>
</protein>
<dbReference type="PANTHER" id="PTHR31111:SF113">
    <property type="entry name" value="F-BOX ASSOCIATED UBIQUITINATION EFFECTOR FAMILY PROTEIN"/>
    <property type="match status" value="1"/>
</dbReference>
<dbReference type="AlphaFoldDB" id="A0AAU9S7Y0"/>
<dbReference type="InterPro" id="IPR036047">
    <property type="entry name" value="F-box-like_dom_sf"/>
</dbReference>
<reference evidence="3 4" key="1">
    <citation type="submission" date="2022-03" db="EMBL/GenBank/DDBJ databases">
        <authorList>
            <person name="Nunn A."/>
            <person name="Chopra R."/>
            <person name="Nunn A."/>
            <person name="Contreras Garrido A."/>
        </authorList>
    </citation>
    <scope>NUCLEOTIDE SEQUENCE [LARGE SCALE GENOMIC DNA]</scope>
</reference>
<sequence length="449" mass="51634">MGEGNKNANTIYIVPDLLEEIFLRLPLESIRNCKTVSKQWRSILESENFVKRRINLKKSRKILAAYNCKCGDRPRLLPESRFEGDEEIVYLHCDATRPSMSCNGLVCLPEPDWIVVLNPSTGQLLRFPHGPDRVTETGSDYFLGNRVIGFGRDEVTGSYKVVKMLVDPMQKECEVLDVESGERKLVELPPYVRCVGREPVCVNGSIYWRFSGMLQMRWGTHILALDLHKEEFHMVSVPETLVKQETQIANLENRLAIANARRVGTDRILEIYRMSAGEETWSKTYSLSLASLLELPKSISMWHMSFTPVAVSKQGNLVFCNDDKRLFKYYSETGEIRCLSLDMCVISPYLENVAPLRSESGRHHPCFKARTSRCRLFSRHPVVSKFLKWVRSWIIEIVLTTAITTNKLWKEESQVDISNRTGSSRFELFLFYFFTSVLASLFLRAAFRS</sequence>
<dbReference type="Gene3D" id="1.20.1280.50">
    <property type="match status" value="1"/>
</dbReference>
<dbReference type="InterPro" id="IPR001810">
    <property type="entry name" value="F-box_dom"/>
</dbReference>
<organism evidence="3 4">
    <name type="scientific">Thlaspi arvense</name>
    <name type="common">Field penny-cress</name>
    <dbReference type="NCBI Taxonomy" id="13288"/>
    <lineage>
        <taxon>Eukaryota</taxon>
        <taxon>Viridiplantae</taxon>
        <taxon>Streptophyta</taxon>
        <taxon>Embryophyta</taxon>
        <taxon>Tracheophyta</taxon>
        <taxon>Spermatophyta</taxon>
        <taxon>Magnoliopsida</taxon>
        <taxon>eudicotyledons</taxon>
        <taxon>Gunneridae</taxon>
        <taxon>Pentapetalae</taxon>
        <taxon>rosids</taxon>
        <taxon>malvids</taxon>
        <taxon>Brassicales</taxon>
        <taxon>Brassicaceae</taxon>
        <taxon>Thlaspideae</taxon>
        <taxon>Thlaspi</taxon>
    </lineage>
</organism>
<gene>
    <name evidence="3" type="ORF">TAV2_LOCUS12460</name>
</gene>
<keyword evidence="1" id="KW-0812">Transmembrane</keyword>
<feature type="transmembrane region" description="Helical" evidence="1">
    <location>
        <begin position="428"/>
        <end position="447"/>
    </location>
</feature>
<dbReference type="PANTHER" id="PTHR31111">
    <property type="entry name" value="BNAA05G37150D PROTEIN-RELATED"/>
    <property type="match status" value="1"/>
</dbReference>
<keyword evidence="1" id="KW-1133">Transmembrane helix</keyword>
<proteinExistence type="predicted"/>
<evidence type="ECO:0000313" key="4">
    <source>
        <dbReference type="Proteomes" id="UP000836841"/>
    </source>
</evidence>
<dbReference type="Proteomes" id="UP000836841">
    <property type="component" value="Chromosome 4"/>
</dbReference>
<keyword evidence="1" id="KW-0472">Membrane</keyword>
<dbReference type="EMBL" id="OU466860">
    <property type="protein sequence ID" value="CAH2058211.1"/>
    <property type="molecule type" value="Genomic_DNA"/>
</dbReference>
<accession>A0AAU9S7Y0</accession>
<dbReference type="NCBIfam" id="TIGR01640">
    <property type="entry name" value="F_box_assoc_1"/>
    <property type="match status" value="1"/>
</dbReference>
<dbReference type="SUPFAM" id="SSF81383">
    <property type="entry name" value="F-box domain"/>
    <property type="match status" value="1"/>
</dbReference>
<evidence type="ECO:0000256" key="1">
    <source>
        <dbReference type="SAM" id="Phobius"/>
    </source>
</evidence>